<evidence type="ECO:0000313" key="9">
    <source>
        <dbReference type="EMBL" id="MFO3665535.1"/>
    </source>
</evidence>
<evidence type="ECO:0000313" key="10">
    <source>
        <dbReference type="Proteomes" id="UP001637996"/>
    </source>
</evidence>
<protein>
    <recommendedName>
        <fullName evidence="3 7">Dihydrofolate reductase</fullName>
        <ecNumber evidence="3 7">1.5.1.3</ecNumber>
    </recommendedName>
</protein>
<dbReference type="CDD" id="cd00209">
    <property type="entry name" value="DHFR"/>
    <property type="match status" value="1"/>
</dbReference>
<dbReference type="EC" id="1.5.1.3" evidence="3 7"/>
<evidence type="ECO:0000256" key="6">
    <source>
        <dbReference type="ARBA" id="ARBA00023002"/>
    </source>
</evidence>
<keyword evidence="6 7" id="KW-0560">Oxidoreductase</keyword>
<dbReference type="EMBL" id="JBGMEI010000006">
    <property type="protein sequence ID" value="MFO3665535.1"/>
    <property type="molecule type" value="Genomic_DNA"/>
</dbReference>
<dbReference type="PANTHER" id="PTHR48069:SF3">
    <property type="entry name" value="DIHYDROFOLATE REDUCTASE"/>
    <property type="match status" value="1"/>
</dbReference>
<comment type="similarity">
    <text evidence="2 7">Belongs to the dihydrofolate reductase family.</text>
</comment>
<sequence>MKIILAVDENWAIGKDNEMLFRIKKDLKHFKQITMGNIVIMGRNTYESIGQALPDRENIILSKNPDYEAKNAKVFHNPTEVIDYVKNSKKEVFVIGGAEIVDIFLPYADEAIITKINAIKDADTFLHNFDQDPDFEIVSESQIYEENGINFSYVNYRRKK</sequence>
<evidence type="ECO:0000256" key="7">
    <source>
        <dbReference type="PIRNR" id="PIRNR000194"/>
    </source>
</evidence>
<dbReference type="Pfam" id="PF00186">
    <property type="entry name" value="DHFR_1"/>
    <property type="match status" value="1"/>
</dbReference>
<dbReference type="InterPro" id="IPR012259">
    <property type="entry name" value="DHFR"/>
</dbReference>
<proteinExistence type="inferred from homology"/>
<dbReference type="PROSITE" id="PS51330">
    <property type="entry name" value="DHFR_2"/>
    <property type="match status" value="1"/>
</dbReference>
<organism evidence="9 10">
    <name type="scientific">Anaerococcus martiniensis</name>
    <dbReference type="NCBI Taxonomy" id="3115615"/>
    <lineage>
        <taxon>Bacteria</taxon>
        <taxon>Bacillati</taxon>
        <taxon>Bacillota</taxon>
        <taxon>Tissierellia</taxon>
        <taxon>Tissierellales</taxon>
        <taxon>Peptoniphilaceae</taxon>
        <taxon>Anaerococcus</taxon>
    </lineage>
</organism>
<dbReference type="InterPro" id="IPR001796">
    <property type="entry name" value="DHFR_dom"/>
</dbReference>
<keyword evidence="10" id="KW-1185">Reference proteome</keyword>
<comment type="function">
    <text evidence="7">Key enzyme in folate metabolism. Catalyzes an essential reaction for de novo glycine and purine synthesis, and for DNA precursor synthesis.</text>
</comment>
<dbReference type="Gene3D" id="3.40.430.10">
    <property type="entry name" value="Dihydrofolate Reductase, subunit A"/>
    <property type="match status" value="1"/>
</dbReference>
<evidence type="ECO:0000259" key="8">
    <source>
        <dbReference type="PROSITE" id="PS51330"/>
    </source>
</evidence>
<evidence type="ECO:0000256" key="3">
    <source>
        <dbReference type="ARBA" id="ARBA00012856"/>
    </source>
</evidence>
<comment type="catalytic activity">
    <reaction evidence="7">
        <text>(6S)-5,6,7,8-tetrahydrofolate + NADP(+) = 7,8-dihydrofolate + NADPH + H(+)</text>
        <dbReference type="Rhea" id="RHEA:15009"/>
        <dbReference type="ChEBI" id="CHEBI:15378"/>
        <dbReference type="ChEBI" id="CHEBI:57451"/>
        <dbReference type="ChEBI" id="CHEBI:57453"/>
        <dbReference type="ChEBI" id="CHEBI:57783"/>
        <dbReference type="ChEBI" id="CHEBI:58349"/>
        <dbReference type="EC" id="1.5.1.3"/>
    </reaction>
</comment>
<evidence type="ECO:0000256" key="5">
    <source>
        <dbReference type="ARBA" id="ARBA00022857"/>
    </source>
</evidence>
<evidence type="ECO:0000256" key="2">
    <source>
        <dbReference type="ARBA" id="ARBA00009539"/>
    </source>
</evidence>
<dbReference type="PRINTS" id="PR00070">
    <property type="entry name" value="DHFR"/>
</dbReference>
<keyword evidence="4 7" id="KW-0554">One-carbon metabolism</keyword>
<dbReference type="PIRSF" id="PIRSF000194">
    <property type="entry name" value="DHFR"/>
    <property type="match status" value="1"/>
</dbReference>
<evidence type="ECO:0000256" key="1">
    <source>
        <dbReference type="ARBA" id="ARBA00004903"/>
    </source>
</evidence>
<evidence type="ECO:0000256" key="4">
    <source>
        <dbReference type="ARBA" id="ARBA00022563"/>
    </source>
</evidence>
<gene>
    <name evidence="9" type="ORF">ACCQ41_04675</name>
</gene>
<name>A0ABW9MBP2_9FIRM</name>
<reference evidence="9 10" key="1">
    <citation type="journal article" date="2025" name="Anaerobe">
        <title>Description of Anaerococcus kampingiae sp. nov., Anaerococcus groningensis sp. nov., Anaerococcus martiniensis sp. nov., and Anaerococcus cruorum sp. nov., isolated from human clinical specimens.</title>
        <authorList>
            <person name="Boiten K.E."/>
            <person name="Meijer J."/>
            <person name="van Wezel E.M."/>
            <person name="Veloo A.C.M."/>
        </authorList>
    </citation>
    <scope>NUCLEOTIDE SEQUENCE [LARGE SCALE GENOMIC DNA]</scope>
    <source>
        <strain evidence="9 10">ENR0831</strain>
    </source>
</reference>
<dbReference type="InterPro" id="IPR024072">
    <property type="entry name" value="DHFR-like_dom_sf"/>
</dbReference>
<accession>A0ABW9MBP2</accession>
<keyword evidence="5 7" id="KW-0521">NADP</keyword>
<dbReference type="SUPFAM" id="SSF53597">
    <property type="entry name" value="Dihydrofolate reductase-like"/>
    <property type="match status" value="1"/>
</dbReference>
<comment type="pathway">
    <text evidence="1 7">Cofactor biosynthesis; tetrahydrofolate biosynthesis; 5,6,7,8-tetrahydrofolate from 7,8-dihydrofolate: step 1/1.</text>
</comment>
<feature type="domain" description="DHFR" evidence="8">
    <location>
        <begin position="1"/>
        <end position="158"/>
    </location>
</feature>
<dbReference type="RefSeq" id="WP_410031230.1">
    <property type="nucleotide sequence ID" value="NZ_JBGMEI010000006.1"/>
</dbReference>
<dbReference type="GO" id="GO:0004146">
    <property type="term" value="F:dihydrofolate reductase activity"/>
    <property type="evidence" value="ECO:0007669"/>
    <property type="project" value="UniProtKB-EC"/>
</dbReference>
<dbReference type="PANTHER" id="PTHR48069">
    <property type="entry name" value="DIHYDROFOLATE REDUCTASE"/>
    <property type="match status" value="1"/>
</dbReference>
<comment type="caution">
    <text evidence="9">The sequence shown here is derived from an EMBL/GenBank/DDBJ whole genome shotgun (WGS) entry which is preliminary data.</text>
</comment>
<dbReference type="Proteomes" id="UP001637996">
    <property type="component" value="Unassembled WGS sequence"/>
</dbReference>